<dbReference type="Proteomes" id="UP000805193">
    <property type="component" value="Unassembled WGS sequence"/>
</dbReference>
<proteinExistence type="predicted"/>
<accession>A0AC60QQK5</accession>
<sequence>MKLNARGELPEASIPSGFFRRHETVKLRRLRAHAAITPARTQQWERAARERKNTLRREEEACSKGCIYCTNRDVECDEHHLVWDCPNFDEERTKALDALDQQLRPTSFEAWCRPEGERDKRVAVLSGLLSYLSETGLDMHI</sequence>
<organism evidence="1 2">
    <name type="scientific">Ixodes persulcatus</name>
    <name type="common">Taiga tick</name>
    <dbReference type="NCBI Taxonomy" id="34615"/>
    <lineage>
        <taxon>Eukaryota</taxon>
        <taxon>Metazoa</taxon>
        <taxon>Ecdysozoa</taxon>
        <taxon>Arthropoda</taxon>
        <taxon>Chelicerata</taxon>
        <taxon>Arachnida</taxon>
        <taxon>Acari</taxon>
        <taxon>Parasitiformes</taxon>
        <taxon>Ixodida</taxon>
        <taxon>Ixodoidea</taxon>
        <taxon>Ixodidae</taxon>
        <taxon>Ixodinae</taxon>
        <taxon>Ixodes</taxon>
    </lineage>
</organism>
<reference evidence="1 2" key="1">
    <citation type="journal article" date="2020" name="Cell">
        <title>Large-Scale Comparative Analyses of Tick Genomes Elucidate Their Genetic Diversity and Vector Capacities.</title>
        <authorList>
            <consortium name="Tick Genome and Microbiome Consortium (TIGMIC)"/>
            <person name="Jia N."/>
            <person name="Wang J."/>
            <person name="Shi W."/>
            <person name="Du L."/>
            <person name="Sun Y."/>
            <person name="Zhan W."/>
            <person name="Jiang J.F."/>
            <person name="Wang Q."/>
            <person name="Zhang B."/>
            <person name="Ji P."/>
            <person name="Bell-Sakyi L."/>
            <person name="Cui X.M."/>
            <person name="Yuan T.T."/>
            <person name="Jiang B.G."/>
            <person name="Yang W.F."/>
            <person name="Lam T.T."/>
            <person name="Chang Q.C."/>
            <person name="Ding S.J."/>
            <person name="Wang X.J."/>
            <person name="Zhu J.G."/>
            <person name="Ruan X.D."/>
            <person name="Zhao L."/>
            <person name="Wei J.T."/>
            <person name="Ye R.Z."/>
            <person name="Que T.C."/>
            <person name="Du C.H."/>
            <person name="Zhou Y.H."/>
            <person name="Cheng J.X."/>
            <person name="Dai P.F."/>
            <person name="Guo W.B."/>
            <person name="Han X.H."/>
            <person name="Huang E.J."/>
            <person name="Li L.F."/>
            <person name="Wei W."/>
            <person name="Gao Y.C."/>
            <person name="Liu J.Z."/>
            <person name="Shao H.Z."/>
            <person name="Wang X."/>
            <person name="Wang C.C."/>
            <person name="Yang T.C."/>
            <person name="Huo Q.B."/>
            <person name="Li W."/>
            <person name="Chen H.Y."/>
            <person name="Chen S.E."/>
            <person name="Zhou L.G."/>
            <person name="Ni X.B."/>
            <person name="Tian J.H."/>
            <person name="Sheng Y."/>
            <person name="Liu T."/>
            <person name="Pan Y.S."/>
            <person name="Xia L.Y."/>
            <person name="Li J."/>
            <person name="Zhao F."/>
            <person name="Cao W.C."/>
        </authorList>
    </citation>
    <scope>NUCLEOTIDE SEQUENCE [LARGE SCALE GENOMIC DNA]</scope>
    <source>
        <strain evidence="1">Iper-2018</strain>
    </source>
</reference>
<gene>
    <name evidence="1" type="ORF">HPB47_016578</name>
</gene>
<dbReference type="EMBL" id="JABSTQ010005306">
    <property type="protein sequence ID" value="KAG0439630.1"/>
    <property type="molecule type" value="Genomic_DNA"/>
</dbReference>
<comment type="caution">
    <text evidence="1">The sequence shown here is derived from an EMBL/GenBank/DDBJ whole genome shotgun (WGS) entry which is preliminary data.</text>
</comment>
<name>A0AC60QQK5_IXOPE</name>
<evidence type="ECO:0000313" key="2">
    <source>
        <dbReference type="Proteomes" id="UP000805193"/>
    </source>
</evidence>
<evidence type="ECO:0000313" key="1">
    <source>
        <dbReference type="EMBL" id="KAG0439630.1"/>
    </source>
</evidence>
<keyword evidence="2" id="KW-1185">Reference proteome</keyword>
<protein>
    <submittedName>
        <fullName evidence="1">Uncharacterized protein</fullName>
    </submittedName>
</protein>